<evidence type="ECO:0000256" key="4">
    <source>
        <dbReference type="ARBA" id="ARBA00023204"/>
    </source>
</evidence>
<accession>A0A152A1B7</accession>
<organism evidence="5 6">
    <name type="scientific">Tieghemostelium lacteum</name>
    <name type="common">Slime mold</name>
    <name type="synonym">Dictyostelium lacteum</name>
    <dbReference type="NCBI Taxonomy" id="361077"/>
    <lineage>
        <taxon>Eukaryota</taxon>
        <taxon>Amoebozoa</taxon>
        <taxon>Evosea</taxon>
        <taxon>Eumycetozoa</taxon>
        <taxon>Dictyostelia</taxon>
        <taxon>Dictyosteliales</taxon>
        <taxon>Raperosteliaceae</taxon>
        <taxon>Tieghemostelium</taxon>
    </lineage>
</organism>
<comment type="caution">
    <text evidence="5">The sequence shown here is derived from an EMBL/GenBank/DDBJ whole genome shotgun (WGS) entry which is preliminary data.</text>
</comment>
<dbReference type="AlphaFoldDB" id="A0A152A1B7"/>
<protein>
    <recommendedName>
        <fullName evidence="7">Centromere protein X</fullName>
    </recommendedName>
</protein>
<keyword evidence="2" id="KW-0227">DNA damage</keyword>
<dbReference type="Gene3D" id="6.10.130.30">
    <property type="match status" value="1"/>
</dbReference>
<dbReference type="EMBL" id="LODT01000018">
    <property type="protein sequence ID" value="KYR00038.1"/>
    <property type="molecule type" value="Genomic_DNA"/>
</dbReference>
<sequence length="83" mass="9429">MHFNRQAIRTILKSNIDSNLKLFQDAENQVNILTEIIVREAINRMAREAEIQGSNEMDLSHLESILPKLLLDYNTGMVGNSTS</sequence>
<keyword evidence="6" id="KW-1185">Reference proteome</keyword>
<comment type="similarity">
    <text evidence="1">Belongs to the CENP-X/MHF2 family.</text>
</comment>
<dbReference type="GO" id="GO:0051382">
    <property type="term" value="P:kinetochore assembly"/>
    <property type="evidence" value="ECO:0007669"/>
    <property type="project" value="InterPro"/>
</dbReference>
<dbReference type="Proteomes" id="UP000076078">
    <property type="component" value="Unassembled WGS sequence"/>
</dbReference>
<dbReference type="GO" id="GO:0006281">
    <property type="term" value="P:DNA repair"/>
    <property type="evidence" value="ECO:0007669"/>
    <property type="project" value="UniProtKB-KW"/>
</dbReference>
<evidence type="ECO:0000313" key="6">
    <source>
        <dbReference type="Proteomes" id="UP000076078"/>
    </source>
</evidence>
<dbReference type="InParanoid" id="A0A152A1B7"/>
<evidence type="ECO:0000313" key="5">
    <source>
        <dbReference type="EMBL" id="KYR00038.1"/>
    </source>
</evidence>
<proteinExistence type="inferred from homology"/>
<dbReference type="Pfam" id="PF09415">
    <property type="entry name" value="CENP-X"/>
    <property type="match status" value="1"/>
</dbReference>
<evidence type="ECO:0000256" key="2">
    <source>
        <dbReference type="ARBA" id="ARBA00022763"/>
    </source>
</evidence>
<dbReference type="OrthoDB" id="2500381at2759"/>
<evidence type="ECO:0000256" key="3">
    <source>
        <dbReference type="ARBA" id="ARBA00023125"/>
    </source>
</evidence>
<name>A0A152A1B7_TIELA</name>
<dbReference type="GO" id="GO:0003677">
    <property type="term" value="F:DNA binding"/>
    <property type="evidence" value="ECO:0007669"/>
    <property type="project" value="UniProtKB-KW"/>
</dbReference>
<keyword evidence="4" id="KW-0234">DNA repair</keyword>
<reference evidence="5 6" key="1">
    <citation type="submission" date="2015-12" db="EMBL/GenBank/DDBJ databases">
        <title>Dictyostelia acquired genes for synthesis and detection of signals that induce cell-type specialization by lateral gene transfer from prokaryotes.</title>
        <authorList>
            <person name="Gloeckner G."/>
            <person name="Schaap P."/>
        </authorList>
    </citation>
    <scope>NUCLEOTIDE SEQUENCE [LARGE SCALE GENOMIC DNA]</scope>
    <source>
        <strain evidence="5 6">TK</strain>
    </source>
</reference>
<evidence type="ECO:0008006" key="7">
    <source>
        <dbReference type="Google" id="ProtNLM"/>
    </source>
</evidence>
<gene>
    <name evidence="5" type="ORF">DLAC_03536</name>
</gene>
<keyword evidence="3" id="KW-0238">DNA-binding</keyword>
<evidence type="ECO:0000256" key="1">
    <source>
        <dbReference type="ARBA" id="ARBA00009359"/>
    </source>
</evidence>
<dbReference type="InterPro" id="IPR018552">
    <property type="entry name" value="CENP-X"/>
</dbReference>
<dbReference type="CDD" id="cd22921">
    <property type="entry name" value="HFD_CENP-X"/>
    <property type="match status" value="1"/>
</dbReference>